<organism evidence="1 2">
    <name type="scientific">Crateriforma conspicua</name>
    <dbReference type="NCBI Taxonomy" id="2527996"/>
    <lineage>
        <taxon>Bacteria</taxon>
        <taxon>Pseudomonadati</taxon>
        <taxon>Planctomycetota</taxon>
        <taxon>Planctomycetia</taxon>
        <taxon>Planctomycetales</taxon>
        <taxon>Planctomycetaceae</taxon>
        <taxon>Crateriforma</taxon>
    </lineage>
</organism>
<comment type="caution">
    <text evidence="1">The sequence shown here is derived from an EMBL/GenBank/DDBJ whole genome shotgun (WGS) entry which is preliminary data.</text>
</comment>
<dbReference type="Proteomes" id="UP000316476">
    <property type="component" value="Unassembled WGS sequence"/>
</dbReference>
<reference evidence="1 2" key="1">
    <citation type="submission" date="2019-02" db="EMBL/GenBank/DDBJ databases">
        <title>Deep-cultivation of Planctomycetes and their phenomic and genomic characterization uncovers novel biology.</title>
        <authorList>
            <person name="Wiegand S."/>
            <person name="Jogler M."/>
            <person name="Boedeker C."/>
            <person name="Pinto D."/>
            <person name="Vollmers J."/>
            <person name="Rivas-Marin E."/>
            <person name="Kohn T."/>
            <person name="Peeters S.H."/>
            <person name="Heuer A."/>
            <person name="Rast P."/>
            <person name="Oberbeckmann S."/>
            <person name="Bunk B."/>
            <person name="Jeske O."/>
            <person name="Meyerdierks A."/>
            <person name="Storesund J.E."/>
            <person name="Kallscheuer N."/>
            <person name="Luecker S."/>
            <person name="Lage O.M."/>
            <person name="Pohl T."/>
            <person name="Merkel B.J."/>
            <person name="Hornburger P."/>
            <person name="Mueller R.-W."/>
            <person name="Bruemmer F."/>
            <person name="Labrenz M."/>
            <person name="Spormann A.M."/>
            <person name="Op Den Camp H."/>
            <person name="Overmann J."/>
            <person name="Amann R."/>
            <person name="Jetten M.S.M."/>
            <person name="Mascher T."/>
            <person name="Medema M.H."/>
            <person name="Devos D.P."/>
            <person name="Kaster A.-K."/>
            <person name="Ovreas L."/>
            <person name="Rohde M."/>
            <person name="Galperin M.Y."/>
            <person name="Jogler C."/>
        </authorList>
    </citation>
    <scope>NUCLEOTIDE SEQUENCE [LARGE SCALE GENOMIC DNA]</scope>
    <source>
        <strain evidence="1 2">V7</strain>
    </source>
</reference>
<gene>
    <name evidence="1" type="ORF">V7x_00670</name>
</gene>
<protein>
    <submittedName>
        <fullName evidence="1">Uncharacterized protein</fullName>
    </submittedName>
</protein>
<evidence type="ECO:0000313" key="2">
    <source>
        <dbReference type="Proteomes" id="UP000316476"/>
    </source>
</evidence>
<dbReference type="AlphaFoldDB" id="A0A5C6FTL7"/>
<dbReference type="EMBL" id="SJPZ01000001">
    <property type="protein sequence ID" value="TWU64523.1"/>
    <property type="molecule type" value="Genomic_DNA"/>
</dbReference>
<proteinExistence type="predicted"/>
<sequence length="281" mass="32448">MIDLEILRHIHTYRLTTSEIVANLFRLPLDDSNRILESLRAKGLVGSADLNGSDPYFFLQHKAAQVLRVEKVDAGPINGTAKVQAYASACFCCGGKRFRPLMDARVFRTSFPELYRPGAKINYYTEGAKLGLIRVDTRENTNGDVFRLIERAGRDVIRRTNPFKNKKERKQESLPEFRDLVKRGQFVVTVLTALEQKAERIRFELDQMQDRNRLYHLHRNTSRNNTKARSREEAEAAKMVFEQWHKNDRGGRRRRAPAYPPPLEIEVVPGLLDVMFPKPPQ</sequence>
<name>A0A5C6FTL7_9PLAN</name>
<accession>A0A5C6FTL7</accession>
<evidence type="ECO:0000313" key="1">
    <source>
        <dbReference type="EMBL" id="TWU64523.1"/>
    </source>
</evidence>
<dbReference type="RefSeq" id="WP_197135600.1">
    <property type="nucleotide sequence ID" value="NZ_SJPZ01000001.1"/>
</dbReference>